<name>A0ABR4HPQ1_9EURO</name>
<reference evidence="2 3" key="1">
    <citation type="submission" date="2024-07" db="EMBL/GenBank/DDBJ databases">
        <title>Section-level genome sequencing and comparative genomics of Aspergillus sections Usti and Cavernicolus.</title>
        <authorList>
            <consortium name="Lawrence Berkeley National Laboratory"/>
            <person name="Nybo J.L."/>
            <person name="Vesth T.C."/>
            <person name="Theobald S."/>
            <person name="Frisvad J.C."/>
            <person name="Larsen T.O."/>
            <person name="Kjaerboelling I."/>
            <person name="Rothschild-Mancinelli K."/>
            <person name="Lyhne E.K."/>
            <person name="Kogle M.E."/>
            <person name="Barry K."/>
            <person name="Clum A."/>
            <person name="Na H."/>
            <person name="Ledsgaard L."/>
            <person name="Lin J."/>
            <person name="Lipzen A."/>
            <person name="Kuo A."/>
            <person name="Riley R."/>
            <person name="Mondo S."/>
            <person name="Labutti K."/>
            <person name="Haridas S."/>
            <person name="Pangalinan J."/>
            <person name="Salamov A.A."/>
            <person name="Simmons B.A."/>
            <person name="Magnuson J.K."/>
            <person name="Chen J."/>
            <person name="Drula E."/>
            <person name="Henrissat B."/>
            <person name="Wiebenga A."/>
            <person name="Lubbers R.J."/>
            <person name="Gomes A.C."/>
            <person name="Makela M.R."/>
            <person name="Stajich J."/>
            <person name="Grigoriev I.V."/>
            <person name="Mortensen U.H."/>
            <person name="De Vries R.P."/>
            <person name="Baker S.E."/>
            <person name="Andersen M.R."/>
        </authorList>
    </citation>
    <scope>NUCLEOTIDE SEQUENCE [LARGE SCALE GENOMIC DNA]</scope>
    <source>
        <strain evidence="2 3">CBS 588.65</strain>
    </source>
</reference>
<evidence type="ECO:0000256" key="1">
    <source>
        <dbReference type="SAM" id="Phobius"/>
    </source>
</evidence>
<proteinExistence type="predicted"/>
<keyword evidence="3" id="KW-1185">Reference proteome</keyword>
<organism evidence="2 3">
    <name type="scientific">Aspergillus granulosus</name>
    <dbReference type="NCBI Taxonomy" id="176169"/>
    <lineage>
        <taxon>Eukaryota</taxon>
        <taxon>Fungi</taxon>
        <taxon>Dikarya</taxon>
        <taxon>Ascomycota</taxon>
        <taxon>Pezizomycotina</taxon>
        <taxon>Eurotiomycetes</taxon>
        <taxon>Eurotiomycetidae</taxon>
        <taxon>Eurotiales</taxon>
        <taxon>Aspergillaceae</taxon>
        <taxon>Aspergillus</taxon>
        <taxon>Aspergillus subgen. Nidulantes</taxon>
    </lineage>
</organism>
<gene>
    <name evidence="2" type="ORF">BJX63DRAFT_109793</name>
</gene>
<protein>
    <submittedName>
        <fullName evidence="2">Uncharacterized protein</fullName>
    </submittedName>
</protein>
<sequence>MQRYLMSRPYAASKQGGSGFKNRRLRSVGNIYAYSMWSFSGTITTTLSLTFLFVCGERESCPLTRYLGRATRTTLNVVMDRLSLCPYPRYLQ</sequence>
<keyword evidence="1" id="KW-1133">Transmembrane helix</keyword>
<comment type="caution">
    <text evidence="2">The sequence shown here is derived from an EMBL/GenBank/DDBJ whole genome shotgun (WGS) entry which is preliminary data.</text>
</comment>
<feature type="transmembrane region" description="Helical" evidence="1">
    <location>
        <begin position="31"/>
        <end position="54"/>
    </location>
</feature>
<dbReference type="EMBL" id="JBFXLT010000018">
    <property type="protein sequence ID" value="KAL2817335.1"/>
    <property type="molecule type" value="Genomic_DNA"/>
</dbReference>
<keyword evidence="1" id="KW-0472">Membrane</keyword>
<accession>A0ABR4HPQ1</accession>
<keyword evidence="1" id="KW-0812">Transmembrane</keyword>
<evidence type="ECO:0000313" key="2">
    <source>
        <dbReference type="EMBL" id="KAL2817335.1"/>
    </source>
</evidence>
<evidence type="ECO:0000313" key="3">
    <source>
        <dbReference type="Proteomes" id="UP001610334"/>
    </source>
</evidence>
<dbReference type="Proteomes" id="UP001610334">
    <property type="component" value="Unassembled WGS sequence"/>
</dbReference>